<evidence type="ECO:0000256" key="1">
    <source>
        <dbReference type="SAM" id="Phobius"/>
    </source>
</evidence>
<evidence type="ECO:0000313" key="2">
    <source>
        <dbReference type="EMBL" id="KAB8296183.1"/>
    </source>
</evidence>
<dbReference type="AlphaFoldDB" id="A0A5N6K1Z4"/>
<feature type="transmembrane region" description="Helical" evidence="1">
    <location>
        <begin position="12"/>
        <end position="33"/>
    </location>
</feature>
<accession>A0A5N6K1Z4</accession>
<keyword evidence="1" id="KW-1133">Transmembrane helix</keyword>
<dbReference type="Proteomes" id="UP000326757">
    <property type="component" value="Unassembled WGS sequence"/>
</dbReference>
<proteinExistence type="predicted"/>
<dbReference type="EMBL" id="VIGI01000009">
    <property type="protein sequence ID" value="KAB8296183.1"/>
    <property type="molecule type" value="Genomic_DNA"/>
</dbReference>
<keyword evidence="3" id="KW-1185">Reference proteome</keyword>
<organism evidence="2 3">
    <name type="scientific">Monilinia laxa</name>
    <name type="common">Brown rot fungus</name>
    <name type="synonym">Sclerotinia laxa</name>
    <dbReference type="NCBI Taxonomy" id="61186"/>
    <lineage>
        <taxon>Eukaryota</taxon>
        <taxon>Fungi</taxon>
        <taxon>Dikarya</taxon>
        <taxon>Ascomycota</taxon>
        <taxon>Pezizomycotina</taxon>
        <taxon>Leotiomycetes</taxon>
        <taxon>Helotiales</taxon>
        <taxon>Sclerotiniaceae</taxon>
        <taxon>Monilinia</taxon>
    </lineage>
</organism>
<comment type="caution">
    <text evidence="2">The sequence shown here is derived from an EMBL/GenBank/DDBJ whole genome shotgun (WGS) entry which is preliminary data.</text>
</comment>
<reference evidence="2 3" key="1">
    <citation type="submission" date="2019-06" db="EMBL/GenBank/DDBJ databases">
        <title>Genome Sequence of the Brown Rot Fungal Pathogen Monilinia laxa.</title>
        <authorList>
            <person name="De Miccolis Angelini R.M."/>
            <person name="Landi L."/>
            <person name="Abate D."/>
            <person name="Pollastro S."/>
            <person name="Romanazzi G."/>
            <person name="Faretra F."/>
        </authorList>
    </citation>
    <scope>NUCLEOTIDE SEQUENCE [LARGE SCALE GENOMIC DNA]</scope>
    <source>
        <strain evidence="2 3">Mlax316</strain>
    </source>
</reference>
<keyword evidence="1" id="KW-0812">Transmembrane</keyword>
<protein>
    <submittedName>
        <fullName evidence="2">Uncharacterized protein</fullName>
    </submittedName>
</protein>
<sequence length="79" mass="9309">MDDSTFKDTYPLPICFHFIPSLSFFLLPTSYLWPCYYTSISTLQLCYLYSQTISFLLHSYSLLQLSHQLLYNCSLLFLS</sequence>
<name>A0A5N6K1Z4_MONLA</name>
<gene>
    <name evidence="2" type="ORF">EYC80_008967</name>
</gene>
<keyword evidence="1" id="KW-0472">Membrane</keyword>
<evidence type="ECO:0000313" key="3">
    <source>
        <dbReference type="Proteomes" id="UP000326757"/>
    </source>
</evidence>